<dbReference type="InterPro" id="IPR011081">
    <property type="entry name" value="Big_4"/>
</dbReference>
<dbReference type="PANTHER" id="PTHR34983:SF2">
    <property type="entry name" value="ENDO-BETA-1,4-GALACTANASE"/>
    <property type="match status" value="1"/>
</dbReference>
<name>A0A3D9IQA7_9BACL</name>
<dbReference type="SUPFAM" id="SSF49265">
    <property type="entry name" value="Fibronectin type III"/>
    <property type="match status" value="2"/>
</dbReference>
<dbReference type="GO" id="GO:0031218">
    <property type="term" value="F:arabinogalactan endo-1,4-beta-galactosidase activity"/>
    <property type="evidence" value="ECO:0007669"/>
    <property type="project" value="UniProtKB-EC"/>
</dbReference>
<dbReference type="Pfam" id="PF00395">
    <property type="entry name" value="SLH"/>
    <property type="match status" value="3"/>
</dbReference>
<evidence type="ECO:0000256" key="1">
    <source>
        <dbReference type="ARBA" id="ARBA00010687"/>
    </source>
</evidence>
<dbReference type="InterPro" id="IPR001119">
    <property type="entry name" value="SLH_dom"/>
</dbReference>
<dbReference type="InterPro" id="IPR003961">
    <property type="entry name" value="FN3_dom"/>
</dbReference>
<dbReference type="PANTHER" id="PTHR34983">
    <property type="entry name" value="ARABINOGALACTAN ENDO-BETA-1,4-GALACTANASE A"/>
    <property type="match status" value="1"/>
</dbReference>
<dbReference type="InterPro" id="IPR013783">
    <property type="entry name" value="Ig-like_fold"/>
</dbReference>
<proteinExistence type="inferred from homology"/>
<sequence length="1440" mass="155051">MERRRLIWRKGLSAMLAVVLTFVTIASTAGLAPRTAEAASDNLVSNPGFEESWDFTDITDWVYSGTGGAIKDSTDSGHPGRVLEHYASSAYSFKIEKTISGLTPGHYKLGVSEMGNAGQFRLYIRDHGDTKKSVSSTHAGWQNWRETSLNDISVTNETAVIGMEVTGNAGDWGVLDDVWLYKLDPKPTWRADSALEATHYSASSVRLDWSRVNESTSVTYNVYKNGVVQATTTNTTLDIDGLSPETQYTFNVEASFDNSQWTIGGPSTTITTATSSATAPSWTDDAYVTASSLTSRGVVLDWSGASDNDGVTSYRIYRNNVLKASVTGSTYQMTDLSPGTPYTFRIEAGNSSSLWSNDGPEIDIRTADVASDDFVKGADISTLQAIEDAGGKYFDNGVERDLLAILKDKGVNYIRLRIWNNPVQAEGYNDKAHTVELAKRVKDAGLKLLLDFHYSDFWTDPGNQVKPAAWENLHDAELNEALYDYTADVMNALKAVNAYPDMVQIGNEINPGMMLPDGAITNYDKLARLLSSGIKAVRDTTPAGHDVKTMIHLAEGGDNGQFRSFFDAMKARNVDYDVIGLSFYPYWHGTFKQLKDNLNDLAVRFGKELIVVETAHPFTLANGDGWGNIANAGEAEKAGFPATPQGQADSFTMVLNTLAHTVDGKGAGAFYWEPAWIPVGKDANGDYQAGWKTKEGNAWDNQAMFDFQGNALPSLNAFGFNAGELPARAAVKVMPVDGITVPANELAQTVSDLLPTTAGVLFNEGSIEQSTVTWQSIEQDRLSRIGTFTVTGTVADTGMTARIDITVTSYKNMLKNPGFEAATTANDWTITGDIAATKVETNAGNAGSGQRALNYWYGSDFAFKLSQTVAGLHDGVYTLKAHVSGEDPADSPSTIRLFAESYGADRQTSEPVINTGWNNWHSSVIENIHVTNGQASIGIEVEGAADAWGYIDDLEFFKQVSVPEWTSAASLTVSDITKDSLKLSWAGLAESESTGDFKIYRDGALLTTATGTSKVITGLTPNTSYSFKVEASSDSSIWTSDGPSAQAKTLAEPGYVFVGGGSTPIESFITLKPEQLSSGANGHSIVELPSGVTEVRLPVSLLEGLSKRVLTIGNKKLSIDIPASVFAALETKAGSKEGYVSVKLTPLDPAGEWLTRAKERSNGDIATKGDAFDLGLSLVGSDGTNAEITEFDEAIVLRFKTEVDIDPAKIGIYYVANDGSLEYVGGVWKDGILTAQTYHFSRYAALELKIPFSDVPSTHWAFAAVDTMASKLYVNGTAAGRFDPARKITRAEFTAMLARALRLKQVDASDVAQPFGDVKPAAWYAESIAVAYSANIVSGIGAGSFGPSVTISREEMAVMAIRAHRYLNEGDAAIAVDVAQAEDVSFKDADNISIWANASIKQVLALGLMQGQGNERFSPRSTATRAEAAVLLSRLLSVME</sequence>
<evidence type="ECO:0000313" key="7">
    <source>
        <dbReference type="EMBL" id="RED63970.1"/>
    </source>
</evidence>
<evidence type="ECO:0000256" key="2">
    <source>
        <dbReference type="ARBA" id="ARBA00022801"/>
    </source>
</evidence>
<dbReference type="InterPro" id="IPR017853">
    <property type="entry name" value="GH"/>
</dbReference>
<keyword evidence="2 4" id="KW-0378">Hydrolase</keyword>
<dbReference type="SUPFAM" id="SSF51445">
    <property type="entry name" value="(Trans)glycosidases"/>
    <property type="match status" value="1"/>
</dbReference>
<organism evidence="7 8">
    <name type="scientific">Cohnella lupini</name>
    <dbReference type="NCBI Taxonomy" id="1294267"/>
    <lineage>
        <taxon>Bacteria</taxon>
        <taxon>Bacillati</taxon>
        <taxon>Bacillota</taxon>
        <taxon>Bacilli</taxon>
        <taxon>Bacillales</taxon>
        <taxon>Paenibacillaceae</taxon>
        <taxon>Cohnella</taxon>
    </lineage>
</organism>
<dbReference type="InterPro" id="IPR011683">
    <property type="entry name" value="Glyco_hydro_53"/>
</dbReference>
<evidence type="ECO:0000256" key="4">
    <source>
        <dbReference type="RuleBase" id="RU361192"/>
    </source>
</evidence>
<dbReference type="RefSeq" id="WP_181907317.1">
    <property type="nucleotide sequence ID" value="NZ_QRDY01000003.1"/>
</dbReference>
<dbReference type="CDD" id="cd00063">
    <property type="entry name" value="FN3"/>
    <property type="match status" value="3"/>
</dbReference>
<dbReference type="EMBL" id="QRDY01000003">
    <property type="protein sequence ID" value="RED63970.1"/>
    <property type="molecule type" value="Genomic_DNA"/>
</dbReference>
<dbReference type="Proteomes" id="UP000256869">
    <property type="component" value="Unassembled WGS sequence"/>
</dbReference>
<evidence type="ECO:0000259" key="6">
    <source>
        <dbReference type="PROSITE" id="PS51272"/>
    </source>
</evidence>
<feature type="domain" description="SLH" evidence="6">
    <location>
        <begin position="1312"/>
        <end position="1374"/>
    </location>
</feature>
<dbReference type="Gene3D" id="2.60.40.10">
    <property type="entry name" value="Immunoglobulins"/>
    <property type="match status" value="3"/>
</dbReference>
<dbReference type="GO" id="GO:0045490">
    <property type="term" value="P:pectin catabolic process"/>
    <property type="evidence" value="ECO:0007669"/>
    <property type="project" value="TreeGrafter"/>
</dbReference>
<dbReference type="Pfam" id="PF00041">
    <property type="entry name" value="fn3"/>
    <property type="match status" value="1"/>
</dbReference>
<feature type="domain" description="Fibronectin type-III" evidence="5">
    <location>
        <begin position="284"/>
        <end position="369"/>
    </location>
</feature>
<dbReference type="Gene3D" id="3.20.20.80">
    <property type="entry name" value="Glycosidases"/>
    <property type="match status" value="1"/>
</dbReference>
<keyword evidence="3 4" id="KW-0326">Glycosidase</keyword>
<dbReference type="SMART" id="SM00060">
    <property type="entry name" value="FN3"/>
    <property type="match status" value="3"/>
</dbReference>
<feature type="domain" description="SLH" evidence="6">
    <location>
        <begin position="1248"/>
        <end position="1311"/>
    </location>
</feature>
<dbReference type="PROSITE" id="PS50853">
    <property type="entry name" value="FN3"/>
    <property type="match status" value="2"/>
</dbReference>
<dbReference type="InterPro" id="IPR036116">
    <property type="entry name" value="FN3_sf"/>
</dbReference>
<evidence type="ECO:0000313" key="8">
    <source>
        <dbReference type="Proteomes" id="UP000256869"/>
    </source>
</evidence>
<evidence type="ECO:0000259" key="5">
    <source>
        <dbReference type="PROSITE" id="PS50853"/>
    </source>
</evidence>
<protein>
    <recommendedName>
        <fullName evidence="4">Arabinogalactan endo-beta-1,4-galactanase</fullName>
        <ecNumber evidence="4">3.2.1.89</ecNumber>
    </recommendedName>
</protein>
<reference evidence="7 8" key="1">
    <citation type="submission" date="2018-07" db="EMBL/GenBank/DDBJ databases">
        <title>Genomic Encyclopedia of Type Strains, Phase III (KMG-III): the genomes of soil and plant-associated and newly described type strains.</title>
        <authorList>
            <person name="Whitman W."/>
        </authorList>
    </citation>
    <scope>NUCLEOTIDE SEQUENCE [LARGE SCALE GENOMIC DNA]</scope>
    <source>
        <strain evidence="7 8">CECT 8236</strain>
    </source>
</reference>
<dbReference type="Gene3D" id="2.60.120.260">
    <property type="entry name" value="Galactose-binding domain-like"/>
    <property type="match status" value="2"/>
</dbReference>
<feature type="domain" description="Fibronectin type-III" evidence="5">
    <location>
        <begin position="191"/>
        <end position="281"/>
    </location>
</feature>
<comment type="caution">
    <text evidence="7">The sequence shown here is derived from an EMBL/GenBank/DDBJ whole genome shotgun (WGS) entry which is preliminary data.</text>
</comment>
<gene>
    <name evidence="7" type="ORF">DFP95_103211</name>
</gene>
<accession>A0A3D9IQA7</accession>
<comment type="similarity">
    <text evidence="1 4">Belongs to the glycosyl hydrolase 53 family.</text>
</comment>
<dbReference type="EC" id="3.2.1.89" evidence="4"/>
<dbReference type="Pfam" id="PF07532">
    <property type="entry name" value="Big_4"/>
    <property type="match status" value="1"/>
</dbReference>
<evidence type="ECO:0000256" key="3">
    <source>
        <dbReference type="ARBA" id="ARBA00023295"/>
    </source>
</evidence>
<keyword evidence="8" id="KW-1185">Reference proteome</keyword>
<dbReference type="Pfam" id="PF07745">
    <property type="entry name" value="Glyco_hydro_53"/>
    <property type="match status" value="1"/>
</dbReference>
<comment type="catalytic activity">
    <reaction evidence="4">
        <text>The enzyme specifically hydrolyzes (1-&gt;4)-beta-D-galactosidic linkages in type I arabinogalactans.</text>
        <dbReference type="EC" id="3.2.1.89"/>
    </reaction>
</comment>
<feature type="domain" description="SLH" evidence="6">
    <location>
        <begin position="1383"/>
        <end position="1440"/>
    </location>
</feature>
<dbReference type="GO" id="GO:0015926">
    <property type="term" value="F:glucosidase activity"/>
    <property type="evidence" value="ECO:0007669"/>
    <property type="project" value="InterPro"/>
</dbReference>
<dbReference type="PROSITE" id="PS51272">
    <property type="entry name" value="SLH"/>
    <property type="match status" value="3"/>
</dbReference>